<dbReference type="InterPro" id="IPR027051">
    <property type="entry name" value="XdhC_Rossmann_dom"/>
</dbReference>
<sequence length="579" mass="56131">MLELATELRPWIRAGRACAVATVVSVTGSAPRQPGAALAVAEDGTAVGSVSGGCVEGTLYELCLRALADGRTLRERFHPSDEDAFAAGLTCGGTMEVLITPIDPAGPAVRPSAGVVGGAAGLPAPSAADDGPPSARPPVAAPADAPSGEGAAPGPAGLPDQRGPAPAATGAPSPSAPARGDGTGGGPSDRPGSAGARSAGAGVPSAPAPGAWTGAGSPKGRGSAGADVTDTGAGATTGREDGAGPPGRLGPVAADATGAGVPSVPGAGSRGSADRCGSAGADSVGAGVPSVPGAGGAGSGGSDGTPVAVYAEALDTAAAGGAAALVRVVDGPAELLGAALLVHADGRGRGTLGGPPALDRTAAAEARALLDAGRTATVTVGADGSLCGAPVTLFVETSLPAPRMIVFGAVDFAAALVTVGKFLGYHVTVCDARPVFTTAARFPDADEVVVAWPHRYLAATRTDARTVLCVLTHDAKFDIPLLTHALTLPVAYVGAMGSRRTHLDRIRRLRAAGVGEGAIDRLRSPIGLDLGARTPQETALSIAAEIVAERRGGSGAALTGARVPIHHDEPLTGRLGPVA</sequence>
<dbReference type="Pfam" id="PF13478">
    <property type="entry name" value="XdhC_C"/>
    <property type="match status" value="1"/>
</dbReference>
<dbReference type="OrthoDB" id="9815497at2"/>
<dbReference type="STRING" id="1901.BB341_04230"/>
<evidence type="ECO:0000256" key="1">
    <source>
        <dbReference type="SAM" id="MobiDB-lite"/>
    </source>
</evidence>
<dbReference type="InterPro" id="IPR052698">
    <property type="entry name" value="MoCofactor_Util/Proc"/>
</dbReference>
<dbReference type="KEGG" id="sclf:BB341_04230"/>
<accession>E2PW25</accession>
<evidence type="ECO:0000313" key="4">
    <source>
        <dbReference type="EMBL" id="EFG10015.1"/>
    </source>
</evidence>
<feature type="region of interest" description="Disordered" evidence="1">
    <location>
        <begin position="120"/>
        <end position="284"/>
    </location>
</feature>
<dbReference type="eggNOG" id="COG1975">
    <property type="taxonomic scope" value="Bacteria"/>
</dbReference>
<feature type="domain" description="XdhC- CoxI" evidence="2">
    <location>
        <begin position="11"/>
        <end position="77"/>
    </location>
</feature>
<feature type="domain" description="XdhC- CoxI" evidence="2">
    <location>
        <begin position="318"/>
        <end position="381"/>
    </location>
</feature>
<name>E2PW25_STRCL</name>
<dbReference type="EMBL" id="CM000913">
    <property type="protein sequence ID" value="EFG10015.1"/>
    <property type="molecule type" value="Genomic_DNA"/>
</dbReference>
<dbReference type="PANTHER" id="PTHR30388">
    <property type="entry name" value="ALDEHYDE OXIDOREDUCTASE MOLYBDENUM COFACTOR ASSEMBLY PROTEIN"/>
    <property type="match status" value="1"/>
</dbReference>
<dbReference type="Pfam" id="PF02625">
    <property type="entry name" value="XdhC_CoxI"/>
    <property type="match status" value="2"/>
</dbReference>
<dbReference type="Proteomes" id="UP000002357">
    <property type="component" value="Chromosome"/>
</dbReference>
<dbReference type="Gene3D" id="3.40.50.720">
    <property type="entry name" value="NAD(P)-binding Rossmann-like Domain"/>
    <property type="match status" value="1"/>
</dbReference>
<feature type="compositionally biased region" description="Low complexity" evidence="1">
    <location>
        <begin position="191"/>
        <end position="211"/>
    </location>
</feature>
<feature type="compositionally biased region" description="Low complexity" evidence="1">
    <location>
        <begin position="141"/>
        <end position="178"/>
    </location>
</feature>
<feature type="compositionally biased region" description="Low complexity" evidence="1">
    <location>
        <begin position="121"/>
        <end position="133"/>
    </location>
</feature>
<feature type="compositionally biased region" description="Low complexity" evidence="1">
    <location>
        <begin position="224"/>
        <end position="237"/>
    </location>
</feature>
<dbReference type="InterPro" id="IPR003777">
    <property type="entry name" value="XdhC_CoxI"/>
</dbReference>
<keyword evidence="5" id="KW-1185">Reference proteome</keyword>
<dbReference type="AlphaFoldDB" id="E2PW25"/>
<evidence type="ECO:0000313" key="5">
    <source>
        <dbReference type="Proteomes" id="UP000002357"/>
    </source>
</evidence>
<reference evidence="4 5" key="1">
    <citation type="journal article" date="2010" name="Genome Biol. Evol.">
        <title>The sequence of a 1.8-mb bacterial linear plasmid reveals a rich evolutionary reservoir of secondary metabolic pathways.</title>
        <authorList>
            <person name="Medema M.H."/>
            <person name="Trefzer A."/>
            <person name="Kovalchuk A."/>
            <person name="van den Berg M."/>
            <person name="Mueller U."/>
            <person name="Heijne W."/>
            <person name="Wu L."/>
            <person name="Alam M.T."/>
            <person name="Ronning C.M."/>
            <person name="Nierman W.C."/>
            <person name="Bovenberg R.A.L."/>
            <person name="Breitling R."/>
            <person name="Takano E."/>
        </authorList>
    </citation>
    <scope>NUCLEOTIDE SEQUENCE [LARGE SCALE GENOMIC DNA]</scope>
    <source>
        <strain evidence="5">ATCC 27064 / DSM 738 / JCM 4710 / NBRC 13307 / NCIMB 12785 / NRRL 3585 / VKM Ac-602</strain>
    </source>
</reference>
<feature type="domain" description="XdhC Rossmann" evidence="3">
    <location>
        <begin position="404"/>
        <end position="546"/>
    </location>
</feature>
<proteinExistence type="predicted"/>
<dbReference type="PANTHER" id="PTHR30388:SF4">
    <property type="entry name" value="MOLYBDENUM COFACTOR INSERTION CHAPERONE PAOD"/>
    <property type="match status" value="1"/>
</dbReference>
<evidence type="ECO:0000259" key="2">
    <source>
        <dbReference type="Pfam" id="PF02625"/>
    </source>
</evidence>
<protein>
    <submittedName>
        <fullName evidence="4">Xanthine and CO dehydrogenases maturation factor, XdhC/CoxF family</fullName>
    </submittedName>
</protein>
<organism evidence="4 5">
    <name type="scientific">Streptomyces clavuligerus</name>
    <dbReference type="NCBI Taxonomy" id="1901"/>
    <lineage>
        <taxon>Bacteria</taxon>
        <taxon>Bacillati</taxon>
        <taxon>Actinomycetota</taxon>
        <taxon>Actinomycetes</taxon>
        <taxon>Kitasatosporales</taxon>
        <taxon>Streptomycetaceae</taxon>
        <taxon>Streptomyces</taxon>
    </lineage>
</organism>
<evidence type="ECO:0000259" key="3">
    <source>
        <dbReference type="Pfam" id="PF13478"/>
    </source>
</evidence>
<gene>
    <name evidence="4" type="ORF">SCLAV_4942</name>
</gene>